<feature type="transmembrane region" description="Helical" evidence="2">
    <location>
        <begin position="153"/>
        <end position="171"/>
    </location>
</feature>
<keyword evidence="2" id="KW-0812">Transmembrane</keyword>
<dbReference type="AlphaFoldDB" id="A0A6A5Q9K9"/>
<keyword evidence="4" id="KW-1185">Reference proteome</keyword>
<keyword evidence="2" id="KW-0472">Membrane</keyword>
<evidence type="ECO:0000256" key="1">
    <source>
        <dbReference type="SAM" id="MobiDB-lite"/>
    </source>
</evidence>
<dbReference type="EMBL" id="ML979141">
    <property type="protein sequence ID" value="KAF1912039.1"/>
    <property type="molecule type" value="Genomic_DNA"/>
</dbReference>
<gene>
    <name evidence="3" type="ORF">BDU57DRAFT_542642</name>
</gene>
<name>A0A6A5Q9K9_AMPQU</name>
<evidence type="ECO:0000256" key="2">
    <source>
        <dbReference type="SAM" id="Phobius"/>
    </source>
</evidence>
<feature type="transmembrane region" description="Helical" evidence="2">
    <location>
        <begin position="108"/>
        <end position="133"/>
    </location>
</feature>
<keyword evidence="2" id="KW-1133">Transmembrane helix</keyword>
<accession>A0A6A5Q9K9</accession>
<dbReference type="Proteomes" id="UP000800096">
    <property type="component" value="Unassembled WGS sequence"/>
</dbReference>
<feature type="transmembrane region" description="Helical" evidence="2">
    <location>
        <begin position="18"/>
        <end position="39"/>
    </location>
</feature>
<evidence type="ECO:0000313" key="3">
    <source>
        <dbReference type="EMBL" id="KAF1912039.1"/>
    </source>
</evidence>
<evidence type="ECO:0000313" key="4">
    <source>
        <dbReference type="Proteomes" id="UP000800096"/>
    </source>
</evidence>
<sequence length="301" mass="31561">MSIFAPAPAPAPAGAGGLMGGCSGFTAASTIISAALGIFMGTRSRGVKQDVFSNVDVVKTNPRAEFFALETDELKSYVDRIGDFGTVTVIVKDTTAPAPPQPSPSSSAFATTLLATSLSGLSSLPATLFSLPATLLSGLSSLSPLLASMAYDFAFNLLVWQTVSWGLYLLLKFSLWAHRTTRHLIDILRAIPALLALLKSLPSSKRMSPEAMNAFQRTVASLQSDDVEGHLAAVLVAVQDELKHTSLQLSRANAGSRTTFTPSSAAPNTQFGPQNGSLFRGFWAGGGGYNSSQELNKAFGA</sequence>
<reference evidence="3" key="1">
    <citation type="journal article" date="2020" name="Stud. Mycol.">
        <title>101 Dothideomycetes genomes: a test case for predicting lifestyles and emergence of pathogens.</title>
        <authorList>
            <person name="Haridas S."/>
            <person name="Albert R."/>
            <person name="Binder M."/>
            <person name="Bloem J."/>
            <person name="Labutti K."/>
            <person name="Salamov A."/>
            <person name="Andreopoulos B."/>
            <person name="Baker S."/>
            <person name="Barry K."/>
            <person name="Bills G."/>
            <person name="Bluhm B."/>
            <person name="Cannon C."/>
            <person name="Castanera R."/>
            <person name="Culley D."/>
            <person name="Daum C."/>
            <person name="Ezra D."/>
            <person name="Gonzalez J."/>
            <person name="Henrissat B."/>
            <person name="Kuo A."/>
            <person name="Liang C."/>
            <person name="Lipzen A."/>
            <person name="Lutzoni F."/>
            <person name="Magnuson J."/>
            <person name="Mondo S."/>
            <person name="Nolan M."/>
            <person name="Ohm R."/>
            <person name="Pangilinan J."/>
            <person name="Park H.-J."/>
            <person name="Ramirez L."/>
            <person name="Alfaro M."/>
            <person name="Sun H."/>
            <person name="Tritt A."/>
            <person name="Yoshinaga Y."/>
            <person name="Zwiers L.-H."/>
            <person name="Turgeon B."/>
            <person name="Goodwin S."/>
            <person name="Spatafora J."/>
            <person name="Crous P."/>
            <person name="Grigoriev I."/>
        </authorList>
    </citation>
    <scope>NUCLEOTIDE SEQUENCE</scope>
    <source>
        <strain evidence="3">HMLAC05119</strain>
    </source>
</reference>
<organism evidence="3 4">
    <name type="scientific">Ampelomyces quisqualis</name>
    <name type="common">Powdery mildew agent</name>
    <dbReference type="NCBI Taxonomy" id="50730"/>
    <lineage>
        <taxon>Eukaryota</taxon>
        <taxon>Fungi</taxon>
        <taxon>Dikarya</taxon>
        <taxon>Ascomycota</taxon>
        <taxon>Pezizomycotina</taxon>
        <taxon>Dothideomycetes</taxon>
        <taxon>Pleosporomycetidae</taxon>
        <taxon>Pleosporales</taxon>
        <taxon>Pleosporineae</taxon>
        <taxon>Phaeosphaeriaceae</taxon>
        <taxon>Ampelomyces</taxon>
    </lineage>
</organism>
<proteinExistence type="predicted"/>
<feature type="region of interest" description="Disordered" evidence="1">
    <location>
        <begin position="253"/>
        <end position="273"/>
    </location>
</feature>
<protein>
    <submittedName>
        <fullName evidence="3">Uncharacterized protein</fullName>
    </submittedName>
</protein>